<feature type="region of interest" description="Disordered" evidence="3">
    <location>
        <begin position="73"/>
        <end position="103"/>
    </location>
</feature>
<evidence type="ECO:0000259" key="4">
    <source>
        <dbReference type="PROSITE" id="PS51228"/>
    </source>
</evidence>
<dbReference type="PRINTS" id="PR00689">
    <property type="entry name" value="ACOABINDINGP"/>
</dbReference>
<reference evidence="6" key="1">
    <citation type="journal article" date="2019" name="Nat. Commun.">
        <title>Expansion of phycobilisome linker gene families in mesophilic red algae.</title>
        <authorList>
            <person name="Lee J."/>
            <person name="Kim D."/>
            <person name="Bhattacharya D."/>
            <person name="Yoon H.S."/>
        </authorList>
    </citation>
    <scope>NUCLEOTIDE SEQUENCE [LARGE SCALE GENOMIC DNA]</scope>
    <source>
        <strain evidence="6">CCMP 1328</strain>
    </source>
</reference>
<dbReference type="PANTHER" id="PTHR23310:SF62">
    <property type="entry name" value="ACYL-COA BINDING PROTEIN 1, ISOFORM A"/>
    <property type="match status" value="1"/>
</dbReference>
<feature type="domain" description="ACB" evidence="4">
    <location>
        <begin position="119"/>
        <end position="204"/>
    </location>
</feature>
<dbReference type="InterPro" id="IPR000582">
    <property type="entry name" value="Acyl-CoA-binding_protein"/>
</dbReference>
<dbReference type="EMBL" id="VRMN01000001">
    <property type="protein sequence ID" value="KAA8498726.1"/>
    <property type="molecule type" value="Genomic_DNA"/>
</dbReference>
<evidence type="ECO:0000256" key="2">
    <source>
        <dbReference type="ARBA" id="ARBA00023121"/>
    </source>
</evidence>
<dbReference type="Pfam" id="PF00887">
    <property type="entry name" value="ACBP"/>
    <property type="match status" value="1"/>
</dbReference>
<keyword evidence="6" id="KW-1185">Reference proteome</keyword>
<evidence type="ECO:0000256" key="3">
    <source>
        <dbReference type="SAM" id="MobiDB-lite"/>
    </source>
</evidence>
<keyword evidence="2" id="KW-0446">Lipid-binding</keyword>
<dbReference type="InterPro" id="IPR014352">
    <property type="entry name" value="FERM/acyl-CoA-bd_prot_sf"/>
</dbReference>
<evidence type="ECO:0000313" key="5">
    <source>
        <dbReference type="EMBL" id="KAA8498726.1"/>
    </source>
</evidence>
<organism evidence="5 6">
    <name type="scientific">Porphyridium purpureum</name>
    <name type="common">Red alga</name>
    <name type="synonym">Porphyridium cruentum</name>
    <dbReference type="NCBI Taxonomy" id="35688"/>
    <lineage>
        <taxon>Eukaryota</taxon>
        <taxon>Rhodophyta</taxon>
        <taxon>Bangiophyceae</taxon>
        <taxon>Porphyridiales</taxon>
        <taxon>Porphyridiaceae</taxon>
        <taxon>Porphyridium</taxon>
    </lineage>
</organism>
<comment type="similarity">
    <text evidence="1">Belongs to the ACBP family.</text>
</comment>
<proteinExistence type="inferred from homology"/>
<dbReference type="InterPro" id="IPR035984">
    <property type="entry name" value="Acyl-CoA-binding_sf"/>
</dbReference>
<dbReference type="InterPro" id="IPR022408">
    <property type="entry name" value="Acyl-CoA-binding_prot_CS"/>
</dbReference>
<dbReference type="SUPFAM" id="SSF47027">
    <property type="entry name" value="Acyl-CoA binding protein"/>
    <property type="match status" value="1"/>
</dbReference>
<name>A0A5J4Z4X2_PORPP</name>
<dbReference type="Proteomes" id="UP000324585">
    <property type="component" value="Unassembled WGS sequence"/>
</dbReference>
<gene>
    <name evidence="5" type="ORF">FVE85_6311</name>
</gene>
<evidence type="ECO:0000256" key="1">
    <source>
        <dbReference type="ARBA" id="ARBA00005567"/>
    </source>
</evidence>
<dbReference type="GO" id="GO:0006631">
    <property type="term" value="P:fatty acid metabolic process"/>
    <property type="evidence" value="ECO:0007669"/>
    <property type="project" value="TreeGrafter"/>
</dbReference>
<dbReference type="GO" id="GO:0000062">
    <property type="term" value="F:fatty-acyl-CoA binding"/>
    <property type="evidence" value="ECO:0007669"/>
    <property type="project" value="InterPro"/>
</dbReference>
<dbReference type="PROSITE" id="PS51228">
    <property type="entry name" value="ACB_2"/>
    <property type="match status" value="1"/>
</dbReference>
<sequence length="207" mass="22659">MSRPAGNAGSYLMPRISSRLSGFPAPSLLIHTRHDCTFCTVQAGVFGVEVQLAQVQRVAAYVRGSFGPTLRQKRRADRYGDGQVGARKEKGEREENGGGSGGVIRGLEAEEEIRFAMGLEDVFKEAADKIKEVSGVSNDDMLFLYGHFKQATVGDCTTERPGGLFNQKEKMKWDAWNERKGMAKDDAMKAYIAKVDALAGTEFASKI</sequence>
<dbReference type="AlphaFoldDB" id="A0A5J4Z4X2"/>
<accession>A0A5J4Z4X2</accession>
<protein>
    <submittedName>
        <fullName evidence="5">Acyl-CoA-binding protein</fullName>
    </submittedName>
</protein>
<dbReference type="PANTHER" id="PTHR23310">
    <property type="entry name" value="ACYL-COA-BINDING PROTEIN, ACBP"/>
    <property type="match status" value="1"/>
</dbReference>
<comment type="caution">
    <text evidence="5">The sequence shown here is derived from an EMBL/GenBank/DDBJ whole genome shotgun (WGS) entry which is preliminary data.</text>
</comment>
<feature type="compositionally biased region" description="Basic and acidic residues" evidence="3">
    <location>
        <begin position="86"/>
        <end position="96"/>
    </location>
</feature>
<dbReference type="Gene3D" id="1.20.80.10">
    <property type="match status" value="1"/>
</dbReference>
<dbReference type="PROSITE" id="PS00880">
    <property type="entry name" value="ACB_1"/>
    <property type="match status" value="1"/>
</dbReference>
<dbReference type="OrthoDB" id="346910at2759"/>
<evidence type="ECO:0000313" key="6">
    <source>
        <dbReference type="Proteomes" id="UP000324585"/>
    </source>
</evidence>